<evidence type="ECO:0000313" key="3">
    <source>
        <dbReference type="Proteomes" id="UP001652442"/>
    </source>
</evidence>
<proteinExistence type="predicted"/>
<dbReference type="RefSeq" id="WP_158426356.1">
    <property type="nucleotide sequence ID" value="NZ_JAOQJQ010000010.1"/>
</dbReference>
<accession>A0ABT2TNB6</accession>
<dbReference type="EMBL" id="JAOQJQ010000010">
    <property type="protein sequence ID" value="MCU6763715.1"/>
    <property type="molecule type" value="Genomic_DNA"/>
</dbReference>
<organism evidence="2 3">
    <name type="scientific">Brotonthovivens ammoniilytica</name>
    <dbReference type="NCBI Taxonomy" id="2981725"/>
    <lineage>
        <taxon>Bacteria</taxon>
        <taxon>Bacillati</taxon>
        <taxon>Bacillota</taxon>
        <taxon>Clostridia</taxon>
        <taxon>Lachnospirales</taxon>
        <taxon>Lachnospiraceae</taxon>
        <taxon>Brotonthovivens</taxon>
    </lineage>
</organism>
<reference evidence="2 3" key="1">
    <citation type="journal article" date="2021" name="ISME Commun">
        <title>Automated analysis of genomic sequences facilitates high-throughput and comprehensive description of bacteria.</title>
        <authorList>
            <person name="Hitch T.C.A."/>
        </authorList>
    </citation>
    <scope>NUCLEOTIDE SEQUENCE [LARGE SCALE GENOMIC DNA]</scope>
    <source>
        <strain evidence="2 3">Sanger_109</strain>
    </source>
</reference>
<keyword evidence="3" id="KW-1185">Reference proteome</keyword>
<evidence type="ECO:0000313" key="2">
    <source>
        <dbReference type="EMBL" id="MCU6763715.1"/>
    </source>
</evidence>
<feature type="transmembrane region" description="Helical" evidence="1">
    <location>
        <begin position="34"/>
        <end position="52"/>
    </location>
</feature>
<keyword evidence="1" id="KW-1133">Transmembrane helix</keyword>
<protein>
    <submittedName>
        <fullName evidence="2">DUF5711 family protein</fullName>
    </submittedName>
</protein>
<keyword evidence="1" id="KW-0472">Membrane</keyword>
<keyword evidence="1" id="KW-0812">Transmembrane</keyword>
<comment type="caution">
    <text evidence="2">The sequence shown here is derived from an EMBL/GenBank/DDBJ whole genome shotgun (WGS) entry which is preliminary data.</text>
</comment>
<dbReference type="Pfam" id="PF18975">
    <property type="entry name" value="DUF5711"/>
    <property type="match status" value="1"/>
</dbReference>
<dbReference type="Proteomes" id="UP001652442">
    <property type="component" value="Unassembled WGS sequence"/>
</dbReference>
<evidence type="ECO:0000256" key="1">
    <source>
        <dbReference type="SAM" id="Phobius"/>
    </source>
</evidence>
<sequence>MSDKKNRFLHEVKIDWDEIEQKVREHKKQKLKQAAVIAACCIAVFAVVYIFFQVKTYSKYRVVNTIERSDTEAAKFIQFNGNILKYSNDGAFYTDIKNNLIWNQTFEMQEPLMAQCEEYVAFADKGGQKVYVLNTSGLKGTVETNMQIQNIQVANQGTIAVLMKSEGASYIALYNKEGDCLAEGALHMENSGYPMDMALSNDGQKLAVSILDVSQGSVQTTISFYNFGSVGQNEIDNIVNTCSYAGNVIPEIVFVNNNRMLAFGDSGIMIFEGSEKPEEKKTIKVSEEIKSVFYDNSYFGYVYSDKENDNKRKMMIYDMKGAQVTDAELGINYDEIYFLSNHEICVQNNSQCEIYTLHGIRKFVSKFDENLYYVLSRKGFRNYSLMLEGETQQIKCKIFSSAR</sequence>
<name>A0ABT2TNB6_9FIRM</name>
<dbReference type="SUPFAM" id="SSF82171">
    <property type="entry name" value="DPP6 N-terminal domain-like"/>
    <property type="match status" value="1"/>
</dbReference>
<gene>
    <name evidence="2" type="ORF">OCV88_15520</name>
</gene>
<dbReference type="InterPro" id="IPR043765">
    <property type="entry name" value="DUF5711"/>
</dbReference>